<dbReference type="Proteomes" id="UP000631300">
    <property type="component" value="Unassembled WGS sequence"/>
</dbReference>
<dbReference type="InterPro" id="IPR037682">
    <property type="entry name" value="TonB_C"/>
</dbReference>
<gene>
    <name evidence="8" type="ORF">GCM10007391_00790</name>
</gene>
<dbReference type="InterPro" id="IPR003538">
    <property type="entry name" value="TonB"/>
</dbReference>
<proteinExistence type="inferred from homology"/>
<dbReference type="RefSeq" id="WP_189403112.1">
    <property type="nucleotide sequence ID" value="NZ_BMXP01000001.1"/>
</dbReference>
<dbReference type="GO" id="GO:0005886">
    <property type="term" value="C:plasma membrane"/>
    <property type="evidence" value="ECO:0007669"/>
    <property type="project" value="UniProtKB-SubCell"/>
</dbReference>
<accession>A0A918MUV0</accession>
<keyword evidence="3" id="KW-1133">Transmembrane helix</keyword>
<dbReference type="GO" id="GO:0015891">
    <property type="term" value="P:siderophore transport"/>
    <property type="evidence" value="ECO:0007669"/>
    <property type="project" value="InterPro"/>
</dbReference>
<evidence type="ECO:0000256" key="1">
    <source>
        <dbReference type="ARBA" id="ARBA00004167"/>
    </source>
</evidence>
<dbReference type="EMBL" id="BMXP01000001">
    <property type="protein sequence ID" value="GGW73095.1"/>
    <property type="molecule type" value="Genomic_DNA"/>
</dbReference>
<dbReference type="InterPro" id="IPR006260">
    <property type="entry name" value="TonB/TolA_C"/>
</dbReference>
<dbReference type="Gene3D" id="3.30.2420.10">
    <property type="entry name" value="TonB"/>
    <property type="match status" value="1"/>
</dbReference>
<reference evidence="8" key="2">
    <citation type="submission" date="2020-09" db="EMBL/GenBank/DDBJ databases">
        <authorList>
            <person name="Sun Q."/>
            <person name="Kim S."/>
        </authorList>
    </citation>
    <scope>NUCLEOTIDE SEQUENCE</scope>
    <source>
        <strain evidence="8">KCTC 22164</strain>
    </source>
</reference>
<dbReference type="GO" id="GO:0031992">
    <property type="term" value="F:energy transducer activity"/>
    <property type="evidence" value="ECO:0007669"/>
    <property type="project" value="InterPro"/>
</dbReference>
<dbReference type="GO" id="GO:0030288">
    <property type="term" value="C:outer membrane-bounded periplasmic space"/>
    <property type="evidence" value="ECO:0007669"/>
    <property type="project" value="InterPro"/>
</dbReference>
<evidence type="ECO:0000256" key="3">
    <source>
        <dbReference type="ARBA" id="ARBA00022989"/>
    </source>
</evidence>
<dbReference type="GO" id="GO:0055085">
    <property type="term" value="P:transmembrane transport"/>
    <property type="evidence" value="ECO:0007669"/>
    <property type="project" value="InterPro"/>
</dbReference>
<sequence>MKGYLTALAAILATSVLSACSSSFEPLNISDEDVVRYKSRCGFHEKEFDEASMVSPLSRKDPGYPRKAARNGTQGYAKMEFDISESGKPVNINVIEAYPQDTFAAAAVTSLMRWQYPAEATACQSVEIVFRLK</sequence>
<keyword evidence="9" id="KW-1185">Reference proteome</keyword>
<dbReference type="AlphaFoldDB" id="A0A918MUV0"/>
<feature type="domain" description="TonB C-terminal" evidence="7">
    <location>
        <begin position="49"/>
        <end position="133"/>
    </location>
</feature>
<keyword evidence="5" id="KW-0997">Cell inner membrane</keyword>
<feature type="signal peptide" evidence="6">
    <location>
        <begin position="1"/>
        <end position="19"/>
    </location>
</feature>
<keyword evidence="4" id="KW-0472">Membrane</keyword>
<comment type="caution">
    <text evidence="8">The sequence shown here is derived from an EMBL/GenBank/DDBJ whole genome shotgun (WGS) entry which is preliminary data.</text>
</comment>
<dbReference type="Pfam" id="PF03544">
    <property type="entry name" value="TonB_C"/>
    <property type="match status" value="1"/>
</dbReference>
<keyword evidence="6" id="KW-0732">Signal</keyword>
<evidence type="ECO:0000256" key="6">
    <source>
        <dbReference type="SAM" id="SignalP"/>
    </source>
</evidence>
<comment type="function">
    <text evidence="5">Interacts with outer membrane receptor proteins that carry out high-affinity binding and energy dependent uptake into the periplasmic space of specific substrates. It could act to transduce energy from the cytoplasmic membrane to specific energy-requiring processes in the outer membrane, resulting in the release into the periplasm of ligands bound by these outer membrane proteins.</text>
</comment>
<keyword evidence="2" id="KW-0812">Transmembrane</keyword>
<comment type="subcellular location">
    <subcellularLocation>
        <location evidence="5">Cell inner membrane</location>
        <topology evidence="5">Single-pass membrane protein</topology>
        <orientation evidence="5">Periplasmic side</orientation>
    </subcellularLocation>
    <subcellularLocation>
        <location evidence="1">Membrane</location>
        <topology evidence="1">Single-pass membrane protein</topology>
    </subcellularLocation>
</comment>
<keyword evidence="5" id="KW-0653">Protein transport</keyword>
<keyword evidence="5" id="KW-0735">Signal-anchor</keyword>
<keyword evidence="5" id="KW-1003">Cell membrane</keyword>
<evidence type="ECO:0000259" key="7">
    <source>
        <dbReference type="PROSITE" id="PS52015"/>
    </source>
</evidence>
<organism evidence="8 9">
    <name type="scientific">Alteromonas halophila</name>
    <dbReference type="NCBI Taxonomy" id="516698"/>
    <lineage>
        <taxon>Bacteria</taxon>
        <taxon>Pseudomonadati</taxon>
        <taxon>Pseudomonadota</taxon>
        <taxon>Gammaproteobacteria</taxon>
        <taxon>Alteromonadales</taxon>
        <taxon>Alteromonadaceae</taxon>
        <taxon>Alteromonas/Salinimonas group</taxon>
        <taxon>Alteromonas</taxon>
    </lineage>
</organism>
<comment type="similarity">
    <text evidence="5">Belongs to the TonB family.</text>
</comment>
<dbReference type="GO" id="GO:0015031">
    <property type="term" value="P:protein transport"/>
    <property type="evidence" value="ECO:0007669"/>
    <property type="project" value="UniProtKB-UniRule"/>
</dbReference>
<dbReference type="NCBIfam" id="TIGR01352">
    <property type="entry name" value="tonB_Cterm"/>
    <property type="match status" value="1"/>
</dbReference>
<evidence type="ECO:0000256" key="4">
    <source>
        <dbReference type="ARBA" id="ARBA00023136"/>
    </source>
</evidence>
<dbReference type="PROSITE" id="PS51257">
    <property type="entry name" value="PROKAR_LIPOPROTEIN"/>
    <property type="match status" value="1"/>
</dbReference>
<feature type="chain" id="PRO_5037410043" description="Protein TonB" evidence="6">
    <location>
        <begin position="20"/>
        <end position="133"/>
    </location>
</feature>
<evidence type="ECO:0000313" key="8">
    <source>
        <dbReference type="EMBL" id="GGW73095.1"/>
    </source>
</evidence>
<dbReference type="PROSITE" id="PS52015">
    <property type="entry name" value="TONB_CTD"/>
    <property type="match status" value="1"/>
</dbReference>
<reference evidence="8" key="1">
    <citation type="journal article" date="2014" name="Int. J. Syst. Evol. Microbiol.">
        <title>Complete genome sequence of Corynebacterium casei LMG S-19264T (=DSM 44701T), isolated from a smear-ripened cheese.</title>
        <authorList>
            <consortium name="US DOE Joint Genome Institute (JGI-PGF)"/>
            <person name="Walter F."/>
            <person name="Albersmeier A."/>
            <person name="Kalinowski J."/>
            <person name="Ruckert C."/>
        </authorList>
    </citation>
    <scope>NUCLEOTIDE SEQUENCE</scope>
    <source>
        <strain evidence="8">KCTC 22164</strain>
    </source>
</reference>
<evidence type="ECO:0000313" key="9">
    <source>
        <dbReference type="Proteomes" id="UP000631300"/>
    </source>
</evidence>
<keyword evidence="5" id="KW-0813">Transport</keyword>
<name>A0A918MUV0_9ALTE</name>
<protein>
    <recommendedName>
        <fullName evidence="5">Protein TonB</fullName>
    </recommendedName>
</protein>
<evidence type="ECO:0000256" key="5">
    <source>
        <dbReference type="RuleBase" id="RU362123"/>
    </source>
</evidence>
<evidence type="ECO:0000256" key="2">
    <source>
        <dbReference type="ARBA" id="ARBA00022692"/>
    </source>
</evidence>
<dbReference type="SUPFAM" id="SSF74653">
    <property type="entry name" value="TolA/TonB C-terminal domain"/>
    <property type="match status" value="1"/>
</dbReference>
<dbReference type="PRINTS" id="PR01374">
    <property type="entry name" value="TONBPROTEIN"/>
</dbReference>